<evidence type="ECO:0000259" key="2">
    <source>
        <dbReference type="Pfam" id="PF14317"/>
    </source>
</evidence>
<dbReference type="AlphaFoldDB" id="A0A848G9V9"/>
<gene>
    <name evidence="3" type="ORF">HHL15_24760</name>
</gene>
<dbReference type="RefSeq" id="WP_169148466.1">
    <property type="nucleotide sequence ID" value="NZ_JABBGA010000041.1"/>
</dbReference>
<dbReference type="InterPro" id="IPR025588">
    <property type="entry name" value="YcxB-like_C"/>
</dbReference>
<comment type="caution">
    <text evidence="3">The sequence shown here is derived from an EMBL/GenBank/DDBJ whole genome shotgun (WGS) entry which is preliminary data.</text>
</comment>
<sequence>MEITFQLTPEDYRKSTRYKQRKVVKRSPLRFLSTGWGCLYGVLIGSGQMLIYRYGMEYGCISQEPLYWGLGLALAGIIMLALNPYIHALAYKRALFRKSGYYCSPQTLKVEDLHLLHRQRSTESRIAWTDIVAVEEDHDYLYLFLDPGVSFIIPRRAFNEPSAFHQFKTELSRHISQQG</sequence>
<organism evidence="3 4">
    <name type="scientific">Zoogloea dura</name>
    <dbReference type="NCBI Taxonomy" id="2728840"/>
    <lineage>
        <taxon>Bacteria</taxon>
        <taxon>Pseudomonadati</taxon>
        <taxon>Pseudomonadota</taxon>
        <taxon>Betaproteobacteria</taxon>
        <taxon>Rhodocyclales</taxon>
        <taxon>Zoogloeaceae</taxon>
        <taxon>Zoogloea</taxon>
    </lineage>
</organism>
<feature type="domain" description="YcxB-like C-terminal" evidence="2">
    <location>
        <begin position="119"/>
        <end position="168"/>
    </location>
</feature>
<keyword evidence="1" id="KW-1133">Transmembrane helix</keyword>
<evidence type="ECO:0000313" key="3">
    <source>
        <dbReference type="EMBL" id="NML28967.1"/>
    </source>
</evidence>
<evidence type="ECO:0000313" key="4">
    <source>
        <dbReference type="Proteomes" id="UP000580043"/>
    </source>
</evidence>
<keyword evidence="1" id="KW-0472">Membrane</keyword>
<dbReference type="Proteomes" id="UP000580043">
    <property type="component" value="Unassembled WGS sequence"/>
</dbReference>
<dbReference type="Pfam" id="PF14317">
    <property type="entry name" value="YcxB"/>
    <property type="match status" value="1"/>
</dbReference>
<keyword evidence="4" id="KW-1185">Reference proteome</keyword>
<reference evidence="3 4" key="1">
    <citation type="submission" date="2020-04" db="EMBL/GenBank/DDBJ databases">
        <title>Zoogloea sp. G-4-1-14 isolated from soil.</title>
        <authorList>
            <person name="Dahal R.H."/>
        </authorList>
    </citation>
    <scope>NUCLEOTIDE SEQUENCE [LARGE SCALE GENOMIC DNA]</scope>
    <source>
        <strain evidence="3 4">G-4-1-14</strain>
    </source>
</reference>
<proteinExistence type="predicted"/>
<protein>
    <submittedName>
        <fullName evidence="3">YcxB family protein</fullName>
    </submittedName>
</protein>
<feature type="transmembrane region" description="Helical" evidence="1">
    <location>
        <begin position="29"/>
        <end position="54"/>
    </location>
</feature>
<name>A0A848G9V9_9RHOO</name>
<feature type="transmembrane region" description="Helical" evidence="1">
    <location>
        <begin position="66"/>
        <end position="91"/>
    </location>
</feature>
<keyword evidence="1" id="KW-0812">Transmembrane</keyword>
<dbReference type="EMBL" id="JABBGA010000041">
    <property type="protein sequence ID" value="NML28967.1"/>
    <property type="molecule type" value="Genomic_DNA"/>
</dbReference>
<evidence type="ECO:0000256" key="1">
    <source>
        <dbReference type="SAM" id="Phobius"/>
    </source>
</evidence>
<accession>A0A848G9V9</accession>